<proteinExistence type="predicted"/>
<dbReference type="EMBL" id="CAJPWZ010001742">
    <property type="protein sequence ID" value="CAG2222303.1"/>
    <property type="molecule type" value="Genomic_DNA"/>
</dbReference>
<sequence>MQGIINLFKSPSDNSVCEFTSSLSYLSKRINKFVTDFKSWTCHEEQKMRHYKSESREINEEVKQFASITEELVSSVLLVIQNIRKNHESDKPVIDAENDENAAMKFEDGLFVKQVIEKVKEDVTHVLCTKEEEKQPVEQQPKALKNRGCHNEEAWTVNNGYKRHYQTSKNQLT</sequence>
<comment type="caution">
    <text evidence="1">The sequence shown here is derived from an EMBL/GenBank/DDBJ whole genome shotgun (WGS) entry which is preliminary data.</text>
</comment>
<dbReference type="AlphaFoldDB" id="A0A8S3SW29"/>
<gene>
    <name evidence="1" type="ORF">MEDL_35679</name>
</gene>
<reference evidence="1" key="1">
    <citation type="submission" date="2021-03" db="EMBL/GenBank/DDBJ databases">
        <authorList>
            <person name="Bekaert M."/>
        </authorList>
    </citation>
    <scope>NUCLEOTIDE SEQUENCE</scope>
</reference>
<protein>
    <submittedName>
        <fullName evidence="1">Uncharacterized protein</fullName>
    </submittedName>
</protein>
<accession>A0A8S3SW29</accession>
<keyword evidence="2" id="KW-1185">Reference proteome</keyword>
<dbReference type="Proteomes" id="UP000683360">
    <property type="component" value="Unassembled WGS sequence"/>
</dbReference>
<organism evidence="1 2">
    <name type="scientific">Mytilus edulis</name>
    <name type="common">Blue mussel</name>
    <dbReference type="NCBI Taxonomy" id="6550"/>
    <lineage>
        <taxon>Eukaryota</taxon>
        <taxon>Metazoa</taxon>
        <taxon>Spiralia</taxon>
        <taxon>Lophotrochozoa</taxon>
        <taxon>Mollusca</taxon>
        <taxon>Bivalvia</taxon>
        <taxon>Autobranchia</taxon>
        <taxon>Pteriomorphia</taxon>
        <taxon>Mytilida</taxon>
        <taxon>Mytiloidea</taxon>
        <taxon>Mytilidae</taxon>
        <taxon>Mytilinae</taxon>
        <taxon>Mytilus</taxon>
    </lineage>
</organism>
<name>A0A8S3SW29_MYTED</name>
<evidence type="ECO:0000313" key="1">
    <source>
        <dbReference type="EMBL" id="CAG2222303.1"/>
    </source>
</evidence>
<evidence type="ECO:0000313" key="2">
    <source>
        <dbReference type="Proteomes" id="UP000683360"/>
    </source>
</evidence>